<accession>A0A4Y2BKR8</accession>
<name>A0A4Y2BKR8_ARAVE</name>
<sequence>MLIFPSDINISPFPTLSNKSAKRVLSSEDKRTRILVLSANIVNSCEMHKLLREAFNLSALVPLVTTGKIWRKSPENKTVQPPIGELVLLRSRIILSNASSEVLCDNITSSLTINEQFLNNLAVLLCFEMLRTLISSLQTFNGSLNVACAVLPPSKSVAVIPEDATAKGDFEISRKSLK</sequence>
<dbReference type="Proteomes" id="UP000499080">
    <property type="component" value="Unassembled WGS sequence"/>
</dbReference>
<keyword evidence="2" id="KW-1185">Reference proteome</keyword>
<gene>
    <name evidence="1" type="ORF">AVEN_91540_1</name>
</gene>
<reference evidence="1 2" key="1">
    <citation type="journal article" date="2019" name="Sci. Rep.">
        <title>Orb-weaving spider Araneus ventricosus genome elucidates the spidroin gene catalogue.</title>
        <authorList>
            <person name="Kono N."/>
            <person name="Nakamura H."/>
            <person name="Ohtoshi R."/>
            <person name="Moran D.A.P."/>
            <person name="Shinohara A."/>
            <person name="Yoshida Y."/>
            <person name="Fujiwara M."/>
            <person name="Mori M."/>
            <person name="Tomita M."/>
            <person name="Arakawa K."/>
        </authorList>
    </citation>
    <scope>NUCLEOTIDE SEQUENCE [LARGE SCALE GENOMIC DNA]</scope>
</reference>
<evidence type="ECO:0000313" key="2">
    <source>
        <dbReference type="Proteomes" id="UP000499080"/>
    </source>
</evidence>
<evidence type="ECO:0000313" key="1">
    <source>
        <dbReference type="EMBL" id="GBL92209.1"/>
    </source>
</evidence>
<protein>
    <submittedName>
        <fullName evidence="1">Uncharacterized protein</fullName>
    </submittedName>
</protein>
<dbReference type="OrthoDB" id="7464821at2759"/>
<dbReference type="EMBL" id="BGPR01000084">
    <property type="protein sequence ID" value="GBL92209.1"/>
    <property type="molecule type" value="Genomic_DNA"/>
</dbReference>
<proteinExistence type="predicted"/>
<organism evidence="1 2">
    <name type="scientific">Araneus ventricosus</name>
    <name type="common">Orbweaver spider</name>
    <name type="synonym">Epeira ventricosa</name>
    <dbReference type="NCBI Taxonomy" id="182803"/>
    <lineage>
        <taxon>Eukaryota</taxon>
        <taxon>Metazoa</taxon>
        <taxon>Ecdysozoa</taxon>
        <taxon>Arthropoda</taxon>
        <taxon>Chelicerata</taxon>
        <taxon>Arachnida</taxon>
        <taxon>Araneae</taxon>
        <taxon>Araneomorphae</taxon>
        <taxon>Entelegynae</taxon>
        <taxon>Araneoidea</taxon>
        <taxon>Araneidae</taxon>
        <taxon>Araneus</taxon>
    </lineage>
</organism>
<dbReference type="AlphaFoldDB" id="A0A4Y2BKR8"/>
<comment type="caution">
    <text evidence="1">The sequence shown here is derived from an EMBL/GenBank/DDBJ whole genome shotgun (WGS) entry which is preliminary data.</text>
</comment>